<evidence type="ECO:0000256" key="3">
    <source>
        <dbReference type="ARBA" id="ARBA00022448"/>
    </source>
</evidence>
<dbReference type="EMBL" id="LAZR01015298">
    <property type="protein sequence ID" value="KKM13792.1"/>
    <property type="molecule type" value="Genomic_DNA"/>
</dbReference>
<feature type="transmembrane region" description="Helical" evidence="7">
    <location>
        <begin position="135"/>
        <end position="153"/>
    </location>
</feature>
<gene>
    <name evidence="10" type="ORF">LCGC14_1712690</name>
</gene>
<dbReference type="InterPro" id="IPR002524">
    <property type="entry name" value="Cation_efflux"/>
</dbReference>
<evidence type="ECO:0000256" key="6">
    <source>
        <dbReference type="ARBA" id="ARBA00023136"/>
    </source>
</evidence>
<dbReference type="Pfam" id="PF01545">
    <property type="entry name" value="Cation_efflux"/>
    <property type="match status" value="1"/>
</dbReference>
<evidence type="ECO:0000259" key="8">
    <source>
        <dbReference type="Pfam" id="PF01545"/>
    </source>
</evidence>
<dbReference type="FunFam" id="1.20.1510.10:FF:000006">
    <property type="entry name" value="Divalent cation efflux transporter"/>
    <property type="match status" value="1"/>
</dbReference>
<comment type="subcellular location">
    <subcellularLocation>
        <location evidence="1">Membrane</location>
        <topology evidence="1">Multi-pass membrane protein</topology>
    </subcellularLocation>
</comment>
<dbReference type="PANTHER" id="PTHR43840">
    <property type="entry name" value="MITOCHONDRIAL METAL TRANSPORTER 1-RELATED"/>
    <property type="match status" value="1"/>
</dbReference>
<dbReference type="InterPro" id="IPR027469">
    <property type="entry name" value="Cation_efflux_TMD_sf"/>
</dbReference>
<dbReference type="AlphaFoldDB" id="A0A0F9HF61"/>
<dbReference type="GO" id="GO:0016020">
    <property type="term" value="C:membrane"/>
    <property type="evidence" value="ECO:0007669"/>
    <property type="project" value="UniProtKB-SubCell"/>
</dbReference>
<comment type="caution">
    <text evidence="10">The sequence shown here is derived from an EMBL/GenBank/DDBJ whole genome shotgun (WGS) entry which is preliminary data.</text>
</comment>
<dbReference type="PANTHER" id="PTHR43840:SF50">
    <property type="entry name" value="MANGANESE EFFLUX SYSTEM PROTEIN MNES"/>
    <property type="match status" value="1"/>
</dbReference>
<feature type="domain" description="Cation efflux protein cytoplasmic" evidence="9">
    <location>
        <begin position="191"/>
        <end position="255"/>
    </location>
</feature>
<reference evidence="10" key="1">
    <citation type="journal article" date="2015" name="Nature">
        <title>Complex archaea that bridge the gap between prokaryotes and eukaryotes.</title>
        <authorList>
            <person name="Spang A."/>
            <person name="Saw J.H."/>
            <person name="Jorgensen S.L."/>
            <person name="Zaremba-Niedzwiedzka K."/>
            <person name="Martijn J."/>
            <person name="Lind A.E."/>
            <person name="van Eijk R."/>
            <person name="Schleper C."/>
            <person name="Guy L."/>
            <person name="Ettema T.J."/>
        </authorList>
    </citation>
    <scope>NUCLEOTIDE SEQUENCE</scope>
</reference>
<dbReference type="InterPro" id="IPR027470">
    <property type="entry name" value="Cation_efflux_CTD"/>
</dbReference>
<feature type="domain" description="Cation efflux protein transmembrane" evidence="8">
    <location>
        <begin position="1"/>
        <end position="184"/>
    </location>
</feature>
<dbReference type="InterPro" id="IPR036837">
    <property type="entry name" value="Cation_efflux_CTD_sf"/>
</dbReference>
<dbReference type="InterPro" id="IPR050291">
    <property type="entry name" value="CDF_Transporter"/>
</dbReference>
<dbReference type="Gene3D" id="1.20.1510.10">
    <property type="entry name" value="Cation efflux protein transmembrane domain"/>
    <property type="match status" value="1"/>
</dbReference>
<evidence type="ECO:0000256" key="7">
    <source>
        <dbReference type="SAM" id="Phobius"/>
    </source>
</evidence>
<dbReference type="InterPro" id="IPR058533">
    <property type="entry name" value="Cation_efflux_TM"/>
</dbReference>
<evidence type="ECO:0000256" key="4">
    <source>
        <dbReference type="ARBA" id="ARBA00022692"/>
    </source>
</evidence>
<evidence type="ECO:0000256" key="1">
    <source>
        <dbReference type="ARBA" id="ARBA00004141"/>
    </source>
</evidence>
<dbReference type="Gene3D" id="3.30.70.1350">
    <property type="entry name" value="Cation efflux protein, cytoplasmic domain"/>
    <property type="match status" value="1"/>
</dbReference>
<feature type="transmembrane region" description="Helical" evidence="7">
    <location>
        <begin position="61"/>
        <end position="82"/>
    </location>
</feature>
<name>A0A0F9HF61_9ZZZZ</name>
<feature type="transmembrane region" description="Helical" evidence="7">
    <location>
        <begin position="94"/>
        <end position="114"/>
    </location>
</feature>
<accession>A0A0F9HF61</accession>
<dbReference type="NCBIfam" id="TIGR01297">
    <property type="entry name" value="CDF"/>
    <property type="match status" value="1"/>
</dbReference>
<keyword evidence="4 7" id="KW-0812">Transmembrane</keyword>
<evidence type="ECO:0000259" key="9">
    <source>
        <dbReference type="Pfam" id="PF16916"/>
    </source>
</evidence>
<dbReference type="SUPFAM" id="SSF160240">
    <property type="entry name" value="Cation efflux protein cytoplasmic domain-like"/>
    <property type="match status" value="1"/>
</dbReference>
<sequence length="260" mass="28734">LVKIAAGTISGSLAVVSDGVDSTTDIVTSLVILFTAKIISQPPDREHPYGHHRAEAIATKILSFVIFFVGAQLALSTILRIIENQAYPMPSLLAIYVTVISIAGKLFLTFYHFNIGKKIESSMLIANGKNMQNDIIISIGVLIGLLFTNILKIYLIDSITAFIVSLWIMKTAFEIFLETSNELMDGIEDPSVYNKIFNAVCTVDGAFNPHRTRVRKLANMYIIDLDVEVRGSLTLSQAHEIAKKIELMIKESIENITQLC</sequence>
<proteinExistence type="inferred from homology"/>
<feature type="non-terminal residue" evidence="10">
    <location>
        <position position="1"/>
    </location>
</feature>
<evidence type="ECO:0000256" key="2">
    <source>
        <dbReference type="ARBA" id="ARBA00008114"/>
    </source>
</evidence>
<organism evidence="10">
    <name type="scientific">marine sediment metagenome</name>
    <dbReference type="NCBI Taxonomy" id="412755"/>
    <lineage>
        <taxon>unclassified sequences</taxon>
        <taxon>metagenomes</taxon>
        <taxon>ecological metagenomes</taxon>
    </lineage>
</organism>
<evidence type="ECO:0000256" key="5">
    <source>
        <dbReference type="ARBA" id="ARBA00022989"/>
    </source>
</evidence>
<keyword evidence="3" id="KW-0813">Transport</keyword>
<comment type="similarity">
    <text evidence="2">Belongs to the cation diffusion facilitator (CDF) transporter (TC 2.A.4) family.</text>
</comment>
<dbReference type="GO" id="GO:0008324">
    <property type="term" value="F:monoatomic cation transmembrane transporter activity"/>
    <property type="evidence" value="ECO:0007669"/>
    <property type="project" value="InterPro"/>
</dbReference>
<dbReference type="SUPFAM" id="SSF161111">
    <property type="entry name" value="Cation efflux protein transmembrane domain-like"/>
    <property type="match status" value="1"/>
</dbReference>
<dbReference type="Pfam" id="PF16916">
    <property type="entry name" value="ZT_dimer"/>
    <property type="match status" value="1"/>
</dbReference>
<protein>
    <submittedName>
        <fullName evidence="10">Uncharacterized protein</fullName>
    </submittedName>
</protein>
<keyword evidence="6 7" id="KW-0472">Membrane</keyword>
<evidence type="ECO:0000313" key="10">
    <source>
        <dbReference type="EMBL" id="KKM13792.1"/>
    </source>
</evidence>
<keyword evidence="5 7" id="KW-1133">Transmembrane helix</keyword>